<reference evidence="2" key="1">
    <citation type="journal article" date="2015" name="Genome Biol. Evol.">
        <title>Organellar Genomes of White Spruce (Picea glauca): Assembly and Annotation.</title>
        <authorList>
            <person name="Jackman S.D."/>
            <person name="Warren R.L."/>
            <person name="Gibb E.A."/>
            <person name="Vandervalk B.P."/>
            <person name="Mohamadi H."/>
            <person name="Chu J."/>
            <person name="Raymond A."/>
            <person name="Pleasance S."/>
            <person name="Coope R."/>
            <person name="Wildung M.R."/>
            <person name="Ritland C.E."/>
            <person name="Bousquet J."/>
            <person name="Jones S.J."/>
            <person name="Bohlmann J."/>
            <person name="Birol I."/>
        </authorList>
    </citation>
    <scope>NUCLEOTIDE SEQUENCE [LARGE SCALE GENOMIC DNA]</scope>
    <source>
        <tissue evidence="2">Flushing bud</tissue>
    </source>
</reference>
<proteinExistence type="predicted"/>
<keyword evidence="1" id="KW-0732">Signal</keyword>
<name>A0A124GNL6_PICGL</name>
<sequence length="64" mass="7406">MRLIFSGFLIVLSGWSEHSRRNNGLCRNITSRNTYRCKNSTCSNYMEYRNSTRINALKCLPVGT</sequence>
<evidence type="ECO:0008006" key="3">
    <source>
        <dbReference type="Google" id="ProtNLM"/>
    </source>
</evidence>
<keyword evidence="2" id="KW-0496">Mitochondrion</keyword>
<dbReference type="AlphaFoldDB" id="A0A124GNL6"/>
<gene>
    <name evidence="2" type="ORF">ABT39_MTgene3742</name>
</gene>
<comment type="caution">
    <text evidence="2">The sequence shown here is derived from an EMBL/GenBank/DDBJ whole genome shotgun (WGS) entry which is preliminary data.</text>
</comment>
<geneLocation type="mitochondrion" evidence="2"/>
<dbReference type="EMBL" id="LKAM01000003">
    <property type="protein sequence ID" value="KUM49193.1"/>
    <property type="molecule type" value="Genomic_DNA"/>
</dbReference>
<feature type="signal peptide" evidence="1">
    <location>
        <begin position="1"/>
        <end position="16"/>
    </location>
</feature>
<feature type="chain" id="PRO_5007172440" description="Secreted protein" evidence="1">
    <location>
        <begin position="17"/>
        <end position="64"/>
    </location>
</feature>
<organism evidence="2">
    <name type="scientific">Picea glauca</name>
    <name type="common">White spruce</name>
    <name type="synonym">Pinus glauca</name>
    <dbReference type="NCBI Taxonomy" id="3330"/>
    <lineage>
        <taxon>Eukaryota</taxon>
        <taxon>Viridiplantae</taxon>
        <taxon>Streptophyta</taxon>
        <taxon>Embryophyta</taxon>
        <taxon>Tracheophyta</taxon>
        <taxon>Spermatophyta</taxon>
        <taxon>Pinopsida</taxon>
        <taxon>Pinidae</taxon>
        <taxon>Conifers I</taxon>
        <taxon>Pinales</taxon>
        <taxon>Pinaceae</taxon>
        <taxon>Picea</taxon>
    </lineage>
</organism>
<evidence type="ECO:0000313" key="2">
    <source>
        <dbReference type="EMBL" id="KUM49193.1"/>
    </source>
</evidence>
<protein>
    <recommendedName>
        <fullName evidence="3">Secreted protein</fullName>
    </recommendedName>
</protein>
<accession>A0A124GNL6</accession>
<evidence type="ECO:0000256" key="1">
    <source>
        <dbReference type="SAM" id="SignalP"/>
    </source>
</evidence>